<dbReference type="Proteomes" id="UP001597319">
    <property type="component" value="Unassembled WGS sequence"/>
</dbReference>
<sequence>MKNIQKVILALCFLFLSCENEPFESLVEKIDVNSELYDNLKAISEATTENSETVCLTFIYPFNVYIYDNNDKITERRFVNHNHEFIALLEQMEQDSSIGMSYPISGMTDDGNTISINNNLELKEAIEACIEEQIIALCNDTLEEDCVWKITSLSQNTAYDTSLLSFYDDGTGIFYHNGDSFRTTWITLYIDSQLYVNINLEEDTTVSEDWNFNWEATFVDENTILINSMEQIFEIKKICNIENNCDYLEFRECEVDSTQTANFIFEDYITCITSFRPIDTNEDYILSFYETESDAEDRINALSPSGYENITNPQIIFVNIASSEEVMDTIRIVLYASICEEEN</sequence>
<dbReference type="RefSeq" id="WP_378294277.1">
    <property type="nucleotide sequence ID" value="NZ_JBHULE010000019.1"/>
</dbReference>
<reference evidence="2" key="1">
    <citation type="journal article" date="2019" name="Int. J. Syst. Evol. Microbiol.">
        <title>The Global Catalogue of Microorganisms (GCM) 10K type strain sequencing project: providing services to taxonomists for standard genome sequencing and annotation.</title>
        <authorList>
            <consortium name="The Broad Institute Genomics Platform"/>
            <consortium name="The Broad Institute Genome Sequencing Center for Infectious Disease"/>
            <person name="Wu L."/>
            <person name="Ma J."/>
        </authorList>
    </citation>
    <scope>NUCLEOTIDE SEQUENCE [LARGE SCALE GENOMIC DNA]</scope>
    <source>
        <strain evidence="2">KCTC 52274</strain>
    </source>
</reference>
<protein>
    <submittedName>
        <fullName evidence="1">Uncharacterized protein</fullName>
    </submittedName>
</protein>
<name>A0ABW5LJY0_9FLAO</name>
<dbReference type="PROSITE" id="PS51257">
    <property type="entry name" value="PROKAR_LIPOPROTEIN"/>
    <property type="match status" value="1"/>
</dbReference>
<evidence type="ECO:0000313" key="1">
    <source>
        <dbReference type="EMBL" id="MFD2564446.1"/>
    </source>
</evidence>
<evidence type="ECO:0000313" key="2">
    <source>
        <dbReference type="Proteomes" id="UP001597319"/>
    </source>
</evidence>
<keyword evidence="2" id="KW-1185">Reference proteome</keyword>
<dbReference type="EMBL" id="JBHULE010000019">
    <property type="protein sequence ID" value="MFD2564446.1"/>
    <property type="molecule type" value="Genomic_DNA"/>
</dbReference>
<gene>
    <name evidence="1" type="ORF">ACFSR1_17320</name>
</gene>
<organism evidence="1 2">
    <name type="scientific">Aquimarina rubra</name>
    <dbReference type="NCBI Taxonomy" id="1920033"/>
    <lineage>
        <taxon>Bacteria</taxon>
        <taxon>Pseudomonadati</taxon>
        <taxon>Bacteroidota</taxon>
        <taxon>Flavobacteriia</taxon>
        <taxon>Flavobacteriales</taxon>
        <taxon>Flavobacteriaceae</taxon>
        <taxon>Aquimarina</taxon>
    </lineage>
</organism>
<comment type="caution">
    <text evidence="1">The sequence shown here is derived from an EMBL/GenBank/DDBJ whole genome shotgun (WGS) entry which is preliminary data.</text>
</comment>
<accession>A0ABW5LJY0</accession>
<proteinExistence type="predicted"/>